<accession>A0A922CZ03</accession>
<dbReference type="EMBL" id="JH668967">
    <property type="protein sequence ID" value="KAG6463311.1"/>
    <property type="molecule type" value="Genomic_DNA"/>
</dbReference>
<evidence type="ECO:0000313" key="2">
    <source>
        <dbReference type="Proteomes" id="UP000791440"/>
    </source>
</evidence>
<keyword evidence="2" id="KW-1185">Reference proteome</keyword>
<protein>
    <submittedName>
        <fullName evidence="1">Uncharacterized protein</fullName>
    </submittedName>
</protein>
<evidence type="ECO:0000313" key="1">
    <source>
        <dbReference type="EMBL" id="KAG6463311.1"/>
    </source>
</evidence>
<comment type="caution">
    <text evidence="1">The sequence shown here is derived from an EMBL/GenBank/DDBJ whole genome shotgun (WGS) entry which is preliminary data.</text>
</comment>
<dbReference type="Proteomes" id="UP000791440">
    <property type="component" value="Unassembled WGS sequence"/>
</dbReference>
<sequence length="148" mass="17098">MRMEFCVSTSHYKKLLKGRQLGLCKRDFGQKWGCKKYTGDFANYAEVIKFYELNEIWKQIEDILKKNSYSHWRSVQGAPKVIISTILDLAAIFKQDAGSWKQEVIETVVEKLAIILGALGKSYHPELGPYVSEGFIDYFKNLESKYSL</sequence>
<feature type="non-terminal residue" evidence="1">
    <location>
        <position position="148"/>
    </location>
</feature>
<name>A0A922CZ03_MANSE</name>
<reference evidence="1" key="2">
    <citation type="submission" date="2020-12" db="EMBL/GenBank/DDBJ databases">
        <authorList>
            <person name="Kanost M."/>
        </authorList>
    </citation>
    <scope>NUCLEOTIDE SEQUENCE</scope>
</reference>
<reference evidence="1" key="1">
    <citation type="journal article" date="2016" name="Insect Biochem. Mol. Biol.">
        <title>Multifaceted biological insights from a draft genome sequence of the tobacco hornworm moth, Manduca sexta.</title>
        <authorList>
            <person name="Kanost M.R."/>
            <person name="Arrese E.L."/>
            <person name="Cao X."/>
            <person name="Chen Y.R."/>
            <person name="Chellapilla S."/>
            <person name="Goldsmith M.R."/>
            <person name="Grosse-Wilde E."/>
            <person name="Heckel D.G."/>
            <person name="Herndon N."/>
            <person name="Jiang H."/>
            <person name="Papanicolaou A."/>
            <person name="Qu J."/>
            <person name="Soulages J.L."/>
            <person name="Vogel H."/>
            <person name="Walters J."/>
            <person name="Waterhouse R.M."/>
            <person name="Ahn S.J."/>
            <person name="Almeida F.C."/>
            <person name="An C."/>
            <person name="Aqrawi P."/>
            <person name="Bretschneider A."/>
            <person name="Bryant W.B."/>
            <person name="Bucks S."/>
            <person name="Chao H."/>
            <person name="Chevignon G."/>
            <person name="Christen J.M."/>
            <person name="Clarke D.F."/>
            <person name="Dittmer N.T."/>
            <person name="Ferguson L.C.F."/>
            <person name="Garavelou S."/>
            <person name="Gordon K.H.J."/>
            <person name="Gunaratna R.T."/>
            <person name="Han Y."/>
            <person name="Hauser F."/>
            <person name="He Y."/>
            <person name="Heidel-Fischer H."/>
            <person name="Hirsh A."/>
            <person name="Hu Y."/>
            <person name="Jiang H."/>
            <person name="Kalra D."/>
            <person name="Klinner C."/>
            <person name="Konig C."/>
            <person name="Kovar C."/>
            <person name="Kroll A.R."/>
            <person name="Kuwar S.S."/>
            <person name="Lee S.L."/>
            <person name="Lehman R."/>
            <person name="Li K."/>
            <person name="Li Z."/>
            <person name="Liang H."/>
            <person name="Lovelace S."/>
            <person name="Lu Z."/>
            <person name="Mansfield J.H."/>
            <person name="McCulloch K.J."/>
            <person name="Mathew T."/>
            <person name="Morton B."/>
            <person name="Muzny D.M."/>
            <person name="Neunemann D."/>
            <person name="Ongeri F."/>
            <person name="Pauchet Y."/>
            <person name="Pu L.L."/>
            <person name="Pyrousis I."/>
            <person name="Rao X.J."/>
            <person name="Redding A."/>
            <person name="Roesel C."/>
            <person name="Sanchez-Gracia A."/>
            <person name="Schaack S."/>
            <person name="Shukla A."/>
            <person name="Tetreau G."/>
            <person name="Wang Y."/>
            <person name="Xiong G.H."/>
            <person name="Traut W."/>
            <person name="Walsh T.K."/>
            <person name="Worley K.C."/>
            <person name="Wu D."/>
            <person name="Wu W."/>
            <person name="Wu Y.Q."/>
            <person name="Zhang X."/>
            <person name="Zou Z."/>
            <person name="Zucker H."/>
            <person name="Briscoe A.D."/>
            <person name="Burmester T."/>
            <person name="Clem R.J."/>
            <person name="Feyereisen R."/>
            <person name="Grimmelikhuijzen C.J.P."/>
            <person name="Hamodrakas S.J."/>
            <person name="Hansson B.S."/>
            <person name="Huguet E."/>
            <person name="Jermiin L.S."/>
            <person name="Lan Q."/>
            <person name="Lehman H.K."/>
            <person name="Lorenzen M."/>
            <person name="Merzendorfer H."/>
            <person name="Michalopoulos I."/>
            <person name="Morton D.B."/>
            <person name="Muthukrishnan S."/>
            <person name="Oakeshott J.G."/>
            <person name="Palmer W."/>
            <person name="Park Y."/>
            <person name="Passarelli A.L."/>
            <person name="Rozas J."/>
            <person name="Schwartz L.M."/>
            <person name="Smith W."/>
            <person name="Southgate A."/>
            <person name="Vilcinskas A."/>
            <person name="Vogt R."/>
            <person name="Wang P."/>
            <person name="Werren J."/>
            <person name="Yu X.Q."/>
            <person name="Zhou J.J."/>
            <person name="Brown S.J."/>
            <person name="Scherer S.E."/>
            <person name="Richards S."/>
            <person name="Blissard G.W."/>
        </authorList>
    </citation>
    <scope>NUCLEOTIDE SEQUENCE</scope>
</reference>
<gene>
    <name evidence="1" type="ORF">O3G_MSEX013800</name>
</gene>
<proteinExistence type="predicted"/>
<organism evidence="1 2">
    <name type="scientific">Manduca sexta</name>
    <name type="common">Tobacco hawkmoth</name>
    <name type="synonym">Tobacco hornworm</name>
    <dbReference type="NCBI Taxonomy" id="7130"/>
    <lineage>
        <taxon>Eukaryota</taxon>
        <taxon>Metazoa</taxon>
        <taxon>Ecdysozoa</taxon>
        <taxon>Arthropoda</taxon>
        <taxon>Hexapoda</taxon>
        <taxon>Insecta</taxon>
        <taxon>Pterygota</taxon>
        <taxon>Neoptera</taxon>
        <taxon>Endopterygota</taxon>
        <taxon>Lepidoptera</taxon>
        <taxon>Glossata</taxon>
        <taxon>Ditrysia</taxon>
        <taxon>Bombycoidea</taxon>
        <taxon>Sphingidae</taxon>
        <taxon>Sphinginae</taxon>
        <taxon>Sphingini</taxon>
        <taxon>Manduca</taxon>
    </lineage>
</organism>
<dbReference type="AlphaFoldDB" id="A0A922CZ03"/>